<dbReference type="EMBL" id="JAAABM010000013">
    <property type="protein sequence ID" value="KAF7673427.1"/>
    <property type="molecule type" value="Genomic_DNA"/>
</dbReference>
<dbReference type="RefSeq" id="XP_038783762.1">
    <property type="nucleotide sequence ID" value="XM_038933797.1"/>
</dbReference>
<gene>
    <name evidence="8" type="ORF">GT037_008750</name>
</gene>
<dbReference type="GO" id="GO:0016705">
    <property type="term" value="F:oxidoreductase activity, acting on paired donors, with incorporation or reduction of molecular oxygen"/>
    <property type="evidence" value="ECO:0007669"/>
    <property type="project" value="InterPro"/>
</dbReference>
<dbReference type="PROSITE" id="PS50048">
    <property type="entry name" value="ZN2_CY6_FUNGAL_2"/>
    <property type="match status" value="1"/>
</dbReference>
<evidence type="ECO:0000313" key="8">
    <source>
        <dbReference type="EMBL" id="KAF7673427.1"/>
    </source>
</evidence>
<dbReference type="GO" id="GO:0020037">
    <property type="term" value="F:heme binding"/>
    <property type="evidence" value="ECO:0007669"/>
    <property type="project" value="InterPro"/>
</dbReference>
<keyword evidence="4" id="KW-0349">Heme</keyword>
<sequence length="1218" mass="136912">MVYTGKPSRGCGMCKSRRIKCDEKRPTCGNCKKSARTCPGYPDDFDLVFRDENKAMAKKARKSSGTTASSNSTGASSSNPSPHLSPSSTFDVSPGENGVPGEKAFQIITSRSHSPSDLSQSQQILALPNYTTPPLPLNQAFDFEAFVWNLENAVPPTISLAPEAEAVPFFFKNFITLPQQAESTRGYLEYLVPLYNRARPSSVLHLATTAVAMATCGQYPGRQELLREAVSTYGKAIKKLNDDLKDPVMAKSDESVLAILMFSLYETIMSTDDTITAWGNHVDGAVALTKLRGMDQFNDPISHAMFRAVRTMMITSCVQRSKPIDSFPGAGGWVGNGDISEENAANRLTLICIDLPNLRARANTLTTTPYNPAYESEAKQILEFAQMVDDNLEEWYRTLPPEWKHRIIGVVSERLAPEDIALAEKWPGEQHVYHDVPLASIMNDYRVCRIFCRRVIMACVTWLSFSGNYADGDEAWNKSVFVIQMMVDEISACVPFHMSYELQPMAKEMGQEQNAAEAYGGYSLVWPLYVAANAETVPQQQRDWLLGRLSVIGTKFGLSSAQVLHYTSLTHYVTTTTTMGATNLIPLVILFAVVGGLGWVGYQIFLYSNELAERGVKKMEKKNVVFTKDGAKVGVKEVSNETYTDKTQRAFVKTWNAAHDGKSLGGNGEKTERQSEEQRDGIDTFYFKLWPFFPLAMTFLASILPADSELFSFKGAIFWFAVFSALTIIYAVYSVIYNVFFHPLRHIPGPFFARACGIPCALHMLDGSSVKWVKECHDKYGDAVRVTPSEVSFISGETAWQSIYGFRVGKSKNTGYYLKDRNWYLAPTNGADSIIIADEAGHTRMRRNLAHAFSDKALRGQESLIQSYVDLLVQRMDEHAAQGKDMDIMTWYNFTTFDIISDLTFGEPLYCLRDSIKHSWVSITFKSISAVGLNAARNKHFVFRWANSLREIFQDKSVAMRARIEFFQRARDQVSKRLAKLDSEKKGERPDFFTHIVNNQEREVTRMTRDEMDSNAVVFLIAGSETTATTLSGATHFLLRNPSAYTKLAAEIRSRFSSPDEITMEEVNNLEYLIAVFQETLRLYPPVSAGFPRVVPAGGDNISGHYIPGGTSVYCSHHAMYHSERNFKDPELFVPERWLGEERYKDDKRSTLNPFSFGPRNCLGKNLAYAEMRLILAKIIFAFDLELVEKERDWMGEQKVFTLWDKSALMVKIKPVQH</sequence>
<name>A0A8H7EEZ5_9PLEO</name>
<dbReference type="InterPro" id="IPR001138">
    <property type="entry name" value="Zn2Cys6_DnaBD"/>
</dbReference>
<dbReference type="GO" id="GO:0005506">
    <property type="term" value="F:iron ion binding"/>
    <property type="evidence" value="ECO:0007669"/>
    <property type="project" value="InterPro"/>
</dbReference>
<dbReference type="GO" id="GO:0000981">
    <property type="term" value="F:DNA-binding transcription factor activity, RNA polymerase II-specific"/>
    <property type="evidence" value="ECO:0007669"/>
    <property type="project" value="InterPro"/>
</dbReference>
<dbReference type="InterPro" id="IPR017972">
    <property type="entry name" value="Cyt_P450_CS"/>
</dbReference>
<keyword evidence="8" id="KW-0560">Oxidoreductase</keyword>
<dbReference type="CDD" id="cd00067">
    <property type="entry name" value="GAL4"/>
    <property type="match status" value="1"/>
</dbReference>
<dbReference type="InterPro" id="IPR053175">
    <property type="entry name" value="DHMBA_Reg_Transcription_Factor"/>
</dbReference>
<dbReference type="InterPro" id="IPR001128">
    <property type="entry name" value="Cyt_P450"/>
</dbReference>
<evidence type="ECO:0000256" key="1">
    <source>
        <dbReference type="ARBA" id="ARBA00022723"/>
    </source>
</evidence>
<keyword evidence="3" id="KW-0539">Nucleus</keyword>
<evidence type="ECO:0000256" key="5">
    <source>
        <dbReference type="SAM" id="MobiDB-lite"/>
    </source>
</evidence>
<keyword evidence="8" id="KW-0503">Monooxygenase</keyword>
<evidence type="ECO:0000259" key="7">
    <source>
        <dbReference type="PROSITE" id="PS50048"/>
    </source>
</evidence>
<keyword evidence="6" id="KW-1133">Transmembrane helix</keyword>
<keyword evidence="1 4" id="KW-0479">Metal-binding</keyword>
<keyword evidence="6" id="KW-0812">Transmembrane</keyword>
<feature type="region of interest" description="Disordered" evidence="5">
    <location>
        <begin position="56"/>
        <end position="96"/>
    </location>
</feature>
<keyword evidence="2 4" id="KW-0408">Iron</keyword>
<dbReference type="InterPro" id="IPR036396">
    <property type="entry name" value="Cyt_P450_sf"/>
</dbReference>
<dbReference type="InterPro" id="IPR021858">
    <property type="entry name" value="Fun_TF"/>
</dbReference>
<dbReference type="PROSITE" id="PS00086">
    <property type="entry name" value="CYTOCHROME_P450"/>
    <property type="match status" value="1"/>
</dbReference>
<evidence type="ECO:0000256" key="6">
    <source>
        <dbReference type="SAM" id="Phobius"/>
    </source>
</evidence>
<feature type="binding site" description="axial binding residue" evidence="4">
    <location>
        <position position="1162"/>
    </location>
    <ligand>
        <name>heme</name>
        <dbReference type="ChEBI" id="CHEBI:30413"/>
    </ligand>
    <ligandPart>
        <name>Fe</name>
        <dbReference type="ChEBI" id="CHEBI:18248"/>
    </ligandPart>
</feature>
<dbReference type="GO" id="GO:0008270">
    <property type="term" value="F:zinc ion binding"/>
    <property type="evidence" value="ECO:0007669"/>
    <property type="project" value="InterPro"/>
</dbReference>
<dbReference type="Pfam" id="PF11951">
    <property type="entry name" value="Fungal_trans_2"/>
    <property type="match status" value="1"/>
</dbReference>
<dbReference type="PANTHER" id="PTHR38791:SF13">
    <property type="entry name" value="ZN(2)-C6 FUNGAL-TYPE DOMAIN-CONTAINING PROTEIN"/>
    <property type="match status" value="1"/>
</dbReference>
<dbReference type="Gene3D" id="4.10.240.10">
    <property type="entry name" value="Zn(2)-C6 fungal-type DNA-binding domain"/>
    <property type="match status" value="1"/>
</dbReference>
<dbReference type="SUPFAM" id="SSF48264">
    <property type="entry name" value="Cytochrome P450"/>
    <property type="match status" value="1"/>
</dbReference>
<comment type="caution">
    <text evidence="8">The sequence shown here is derived from an EMBL/GenBank/DDBJ whole genome shotgun (WGS) entry which is preliminary data.</text>
</comment>
<evidence type="ECO:0000256" key="2">
    <source>
        <dbReference type="ARBA" id="ARBA00023004"/>
    </source>
</evidence>
<dbReference type="AlphaFoldDB" id="A0A8H7EEZ5"/>
<dbReference type="GO" id="GO:0004497">
    <property type="term" value="F:monooxygenase activity"/>
    <property type="evidence" value="ECO:0007669"/>
    <property type="project" value="UniProtKB-KW"/>
</dbReference>
<evidence type="ECO:0000256" key="3">
    <source>
        <dbReference type="ARBA" id="ARBA00023242"/>
    </source>
</evidence>
<dbReference type="SMART" id="SM00066">
    <property type="entry name" value="GAL4"/>
    <property type="match status" value="1"/>
</dbReference>
<evidence type="ECO:0000256" key="4">
    <source>
        <dbReference type="PIRSR" id="PIRSR602401-1"/>
    </source>
</evidence>
<dbReference type="GeneID" id="62206975"/>
<organism evidence="8 9">
    <name type="scientific">Alternaria burnsii</name>
    <dbReference type="NCBI Taxonomy" id="1187904"/>
    <lineage>
        <taxon>Eukaryota</taxon>
        <taxon>Fungi</taxon>
        <taxon>Dikarya</taxon>
        <taxon>Ascomycota</taxon>
        <taxon>Pezizomycotina</taxon>
        <taxon>Dothideomycetes</taxon>
        <taxon>Pleosporomycetidae</taxon>
        <taxon>Pleosporales</taxon>
        <taxon>Pleosporineae</taxon>
        <taxon>Pleosporaceae</taxon>
        <taxon>Alternaria</taxon>
        <taxon>Alternaria sect. Alternaria</taxon>
    </lineage>
</organism>
<dbReference type="CDD" id="cd11058">
    <property type="entry name" value="CYP60B-like"/>
    <property type="match status" value="1"/>
</dbReference>
<dbReference type="PANTHER" id="PTHR38791">
    <property type="entry name" value="ZN(II)2CYS6 TRANSCRIPTION FACTOR (EUROFUNG)-RELATED-RELATED"/>
    <property type="match status" value="1"/>
</dbReference>
<comment type="cofactor">
    <cofactor evidence="4">
        <name>heme</name>
        <dbReference type="ChEBI" id="CHEBI:30413"/>
    </cofactor>
</comment>
<feature type="transmembrane region" description="Helical" evidence="6">
    <location>
        <begin position="584"/>
        <end position="607"/>
    </location>
</feature>
<feature type="domain" description="Zn(2)-C6 fungal-type" evidence="7">
    <location>
        <begin position="10"/>
        <end position="38"/>
    </location>
</feature>
<dbReference type="PRINTS" id="PR00463">
    <property type="entry name" value="EP450I"/>
</dbReference>
<evidence type="ECO:0000313" key="9">
    <source>
        <dbReference type="Proteomes" id="UP000596902"/>
    </source>
</evidence>
<feature type="compositionally biased region" description="Low complexity" evidence="5">
    <location>
        <begin position="63"/>
        <end position="88"/>
    </location>
</feature>
<feature type="transmembrane region" description="Helical" evidence="6">
    <location>
        <begin position="716"/>
        <end position="740"/>
    </location>
</feature>
<accession>A0A8H7EEZ5</accession>
<dbReference type="Proteomes" id="UP000596902">
    <property type="component" value="Unassembled WGS sequence"/>
</dbReference>
<protein>
    <submittedName>
        <fullName evidence="8">Cytochrome p450 monooxygenase-like protein</fullName>
    </submittedName>
</protein>
<dbReference type="SUPFAM" id="SSF57701">
    <property type="entry name" value="Zn2/Cys6 DNA-binding domain"/>
    <property type="match status" value="1"/>
</dbReference>
<dbReference type="PROSITE" id="PS00463">
    <property type="entry name" value="ZN2_CY6_FUNGAL_1"/>
    <property type="match status" value="1"/>
</dbReference>
<dbReference type="InterPro" id="IPR002401">
    <property type="entry name" value="Cyt_P450_E_grp-I"/>
</dbReference>
<dbReference type="Pfam" id="PF00172">
    <property type="entry name" value="Zn_clus"/>
    <property type="match status" value="1"/>
</dbReference>
<dbReference type="Pfam" id="PF00067">
    <property type="entry name" value="p450"/>
    <property type="match status" value="1"/>
</dbReference>
<keyword evidence="9" id="KW-1185">Reference proteome</keyword>
<keyword evidence="6" id="KW-0472">Membrane</keyword>
<feature type="transmembrane region" description="Helical" evidence="6">
    <location>
        <begin position="685"/>
        <end position="704"/>
    </location>
</feature>
<dbReference type="PRINTS" id="PR00385">
    <property type="entry name" value="P450"/>
</dbReference>
<reference evidence="8" key="1">
    <citation type="submission" date="2020-01" db="EMBL/GenBank/DDBJ databases">
        <authorList>
            <person name="Feng Z.H.Z."/>
        </authorList>
    </citation>
    <scope>NUCLEOTIDE SEQUENCE</scope>
    <source>
        <strain evidence="8">CBS107.38</strain>
    </source>
</reference>
<dbReference type="Gene3D" id="1.10.630.10">
    <property type="entry name" value="Cytochrome P450"/>
    <property type="match status" value="1"/>
</dbReference>
<reference evidence="8" key="2">
    <citation type="submission" date="2020-08" db="EMBL/GenBank/DDBJ databases">
        <title>Draft Genome Sequence of Cumin Blight Pathogen Alternaria burnsii.</title>
        <authorList>
            <person name="Feng Z."/>
        </authorList>
    </citation>
    <scope>NUCLEOTIDE SEQUENCE</scope>
    <source>
        <strain evidence="8">CBS107.38</strain>
    </source>
</reference>
<proteinExistence type="predicted"/>
<dbReference type="InterPro" id="IPR036864">
    <property type="entry name" value="Zn2-C6_fun-type_DNA-bd_sf"/>
</dbReference>